<evidence type="ECO:0000256" key="1">
    <source>
        <dbReference type="ARBA" id="ARBA00004442"/>
    </source>
</evidence>
<name>A0ABU3L5W6_9FLAO</name>
<gene>
    <name evidence="8" type="ORF">RQM65_10710</name>
</gene>
<reference evidence="8 9" key="1">
    <citation type="submission" date="2023-09" db="EMBL/GenBank/DDBJ databases">
        <title>Novel taxa isolated from Blanes Bay.</title>
        <authorList>
            <person name="Rey-Velasco X."/>
            <person name="Lucena T."/>
        </authorList>
    </citation>
    <scope>NUCLEOTIDE SEQUENCE [LARGE SCALE GENOMIC DNA]</scope>
    <source>
        <strain evidence="8 9">S334</strain>
    </source>
</reference>
<dbReference type="InterPro" id="IPR011990">
    <property type="entry name" value="TPR-like_helical_dom_sf"/>
</dbReference>
<evidence type="ECO:0000313" key="8">
    <source>
        <dbReference type="EMBL" id="MDT7829136.1"/>
    </source>
</evidence>
<evidence type="ECO:0000259" key="7">
    <source>
        <dbReference type="Pfam" id="PF14322"/>
    </source>
</evidence>
<proteinExistence type="inferred from homology"/>
<dbReference type="EMBL" id="JAVTTP010000001">
    <property type="protein sequence ID" value="MDT7829136.1"/>
    <property type="molecule type" value="Genomic_DNA"/>
</dbReference>
<evidence type="ECO:0000256" key="3">
    <source>
        <dbReference type="ARBA" id="ARBA00022729"/>
    </source>
</evidence>
<comment type="caution">
    <text evidence="8">The sequence shown here is derived from an EMBL/GenBank/DDBJ whole genome shotgun (WGS) entry which is preliminary data.</text>
</comment>
<keyword evidence="5" id="KW-0998">Cell outer membrane</keyword>
<comment type="similarity">
    <text evidence="2">Belongs to the SusD family.</text>
</comment>
<evidence type="ECO:0000256" key="2">
    <source>
        <dbReference type="ARBA" id="ARBA00006275"/>
    </source>
</evidence>
<dbReference type="PROSITE" id="PS51257">
    <property type="entry name" value="PROKAR_LIPOPROTEIN"/>
    <property type="match status" value="1"/>
</dbReference>
<dbReference type="Proteomes" id="UP001250656">
    <property type="component" value="Unassembled WGS sequence"/>
</dbReference>
<feature type="domain" description="SusD-like N-terminal" evidence="7">
    <location>
        <begin position="72"/>
        <end position="219"/>
    </location>
</feature>
<keyword evidence="4" id="KW-0472">Membrane</keyword>
<accession>A0ABU3L5W6</accession>
<evidence type="ECO:0000256" key="5">
    <source>
        <dbReference type="ARBA" id="ARBA00023237"/>
    </source>
</evidence>
<organism evidence="8 9">
    <name type="scientific">Pricia mediterranea</name>
    <dbReference type="NCBI Taxonomy" id="3076079"/>
    <lineage>
        <taxon>Bacteria</taxon>
        <taxon>Pseudomonadati</taxon>
        <taxon>Bacteroidota</taxon>
        <taxon>Flavobacteriia</taxon>
        <taxon>Flavobacteriales</taxon>
        <taxon>Flavobacteriaceae</taxon>
        <taxon>Pricia</taxon>
    </lineage>
</organism>
<comment type="subcellular location">
    <subcellularLocation>
        <location evidence="1">Cell outer membrane</location>
    </subcellularLocation>
</comment>
<dbReference type="InterPro" id="IPR012944">
    <property type="entry name" value="SusD_RagB_dom"/>
</dbReference>
<feature type="domain" description="RagB/SusD" evidence="6">
    <location>
        <begin position="306"/>
        <end position="615"/>
    </location>
</feature>
<evidence type="ECO:0000313" key="9">
    <source>
        <dbReference type="Proteomes" id="UP001250656"/>
    </source>
</evidence>
<sequence>MKNKIKIWGAILPLMAALSCNDDFTSITPLSEVSEESVWTDAGLAEATVTGAYNGLGAGGLDEQMLASLTDEAIFTHTGRGINTINESRANSADTGWINNTWDWNNMYGYIRDVNLAIANLNDGGVDDPELVNRLLGEAHFLRAYYYHQLLRFYGGIPLIDEPLELDSDYNIPRNTFEECVNFIVADSERAFELLDGRDMAPGRANATVALALKARILLYAASDLHDFPTASANSEVLSGYSNPELIAYTAGDQQQRWIQARDAAKAALDYSTAGYKFGLAAPVSLEEGEQNYLDISLARNGGENDIIWERQYVESQGPGRRIGLFNGPNGYHNWAGNAPLQNLVDDYAMMDGSEFDWDNPAHANAPYENREARFYATILYDGAEWKPRPSDVADKDPANEIQTGQYEIIGPDGNTTTHFGLDTRNSPVEDWNGTRTGYYFKKFIEPDPAFVDQNDFQTIPWPFFRQTSLVLNYVETLLETRDEAEALNWLNQIRYRIGLPAVMASGEELMEIYRNERRLELAYENHRYHDARRWMIAPSTLGAPAKGIQITGTLKPGATVTTYEYDPEKYEYTYIPTVVDPGFENRLWLDKSYYVPIRIAELNANTALVQNPGYD</sequence>
<evidence type="ECO:0000259" key="6">
    <source>
        <dbReference type="Pfam" id="PF07980"/>
    </source>
</evidence>
<dbReference type="Gene3D" id="1.25.40.390">
    <property type="match status" value="1"/>
</dbReference>
<keyword evidence="9" id="KW-1185">Reference proteome</keyword>
<dbReference type="Pfam" id="PF14322">
    <property type="entry name" value="SusD-like_3"/>
    <property type="match status" value="1"/>
</dbReference>
<dbReference type="Pfam" id="PF07980">
    <property type="entry name" value="SusD_RagB"/>
    <property type="match status" value="1"/>
</dbReference>
<dbReference type="InterPro" id="IPR033985">
    <property type="entry name" value="SusD-like_N"/>
</dbReference>
<dbReference type="RefSeq" id="WP_314014869.1">
    <property type="nucleotide sequence ID" value="NZ_JAVTTP010000001.1"/>
</dbReference>
<protein>
    <submittedName>
        <fullName evidence="8">RagB/SusD family nutrient uptake outer membrane protein</fullName>
    </submittedName>
</protein>
<evidence type="ECO:0000256" key="4">
    <source>
        <dbReference type="ARBA" id="ARBA00023136"/>
    </source>
</evidence>
<keyword evidence="3" id="KW-0732">Signal</keyword>
<dbReference type="SUPFAM" id="SSF48452">
    <property type="entry name" value="TPR-like"/>
    <property type="match status" value="1"/>
</dbReference>